<gene>
    <name evidence="1" type="ORF">JY572_16705</name>
</gene>
<keyword evidence="2" id="KW-1185">Reference proteome</keyword>
<sequence>MSNDQNPNGYRECTADGFAGGRNQGGAARQCSGGSHVSAACLQVGGEGIGNGSGGGGGAGLFGGGSGAHKWTYTGGGGGGGSSWIHPIATLMFSYGGDGQNPGGSGSSDYAFFVGRGGDPELGPFSDPARPGTFGLVTLRLW</sequence>
<dbReference type="Proteomes" id="UP000663090">
    <property type="component" value="Chromosome"/>
</dbReference>
<evidence type="ECO:0000313" key="2">
    <source>
        <dbReference type="Proteomes" id="UP000663090"/>
    </source>
</evidence>
<name>A0ABX7NJ22_9BACT</name>
<proteinExistence type="predicted"/>
<organism evidence="1 2">
    <name type="scientific">Myxococcus landrumensis</name>
    <dbReference type="NCBI Taxonomy" id="2813577"/>
    <lineage>
        <taxon>Bacteria</taxon>
        <taxon>Pseudomonadati</taxon>
        <taxon>Myxococcota</taxon>
        <taxon>Myxococcia</taxon>
        <taxon>Myxococcales</taxon>
        <taxon>Cystobacterineae</taxon>
        <taxon>Myxococcaceae</taxon>
        <taxon>Myxococcus</taxon>
    </lineage>
</organism>
<accession>A0ABX7NJ22</accession>
<dbReference type="RefSeq" id="WP_206719194.1">
    <property type="nucleotide sequence ID" value="NZ_CP071091.1"/>
</dbReference>
<reference evidence="1 2" key="1">
    <citation type="submission" date="2021-02" db="EMBL/GenBank/DDBJ databases">
        <title>De Novo genome assembly of isolated myxobacteria.</title>
        <authorList>
            <person name="Stevens D.C."/>
        </authorList>
    </citation>
    <scope>NUCLEOTIDE SEQUENCE [LARGE SCALE GENOMIC DNA]</scope>
    <source>
        <strain evidence="1 2">SCHIC003</strain>
    </source>
</reference>
<evidence type="ECO:0000313" key="1">
    <source>
        <dbReference type="EMBL" id="QSQ17575.1"/>
    </source>
</evidence>
<protein>
    <submittedName>
        <fullName evidence="1">Uncharacterized protein</fullName>
    </submittedName>
</protein>
<dbReference type="EMBL" id="CP071091">
    <property type="protein sequence ID" value="QSQ17575.1"/>
    <property type="molecule type" value="Genomic_DNA"/>
</dbReference>